<dbReference type="PIRSF" id="PIRSF005211">
    <property type="entry name" value="Ab_hydro_YheT"/>
    <property type="match status" value="1"/>
</dbReference>
<dbReference type="InterPro" id="IPR029058">
    <property type="entry name" value="AB_hydrolase_fold"/>
</dbReference>
<dbReference type="InterPro" id="IPR050960">
    <property type="entry name" value="AB_hydrolase_4_sf"/>
</dbReference>
<evidence type="ECO:0000313" key="3">
    <source>
        <dbReference type="EMBL" id="OIR21208.1"/>
    </source>
</evidence>
<comment type="caution">
    <text evidence="3">The sequence shown here is derived from an EMBL/GenBank/DDBJ whole genome shotgun (WGS) entry which is preliminary data.</text>
</comment>
<evidence type="ECO:0000256" key="1">
    <source>
        <dbReference type="ARBA" id="ARBA00010884"/>
    </source>
</evidence>
<dbReference type="AlphaFoldDB" id="A0A1J5TY79"/>
<accession>A0A1J5TY79</accession>
<reference evidence="3 4" key="1">
    <citation type="submission" date="2016-08" db="EMBL/GenBank/DDBJ databases">
        <title>New Insights into Marine Group III Euryarchaeota, from dark to light.</title>
        <authorList>
            <person name="Haro-Moreno J.M."/>
            <person name="Rodriguez-Valera F."/>
            <person name="Lopez-Garcia P."/>
            <person name="Moreira D."/>
            <person name="Martin-Cuadrado A.B."/>
        </authorList>
    </citation>
    <scope>NUCLEOTIDE SEQUENCE [LARGE SCALE GENOMIC DNA]</scope>
    <source>
        <strain evidence="3">CG-Epi1</strain>
    </source>
</reference>
<dbReference type="Gene3D" id="3.40.50.1820">
    <property type="entry name" value="alpha/beta hydrolase"/>
    <property type="match status" value="1"/>
</dbReference>
<dbReference type="GO" id="GO:0034338">
    <property type="term" value="F:short-chain carboxylesterase activity"/>
    <property type="evidence" value="ECO:0007669"/>
    <property type="project" value="TreeGrafter"/>
</dbReference>
<sequence length="322" mass="36899">MISKANFKLSSFRLPYHLRNPHAQSIYAGIFLKGEKINYRRKRLKTPDNDFFDVDIVDGKGPAVIACHGFEGSSNSTHITRLMTIIQRLGWSGYAINYRSCSGVINDTFYTYNAGKTEDLEQLIWYVRNQDQNRPIFLVGYSFGANILANCISRPKSNLPRILASALISGNYRIEPGVTAMAKGFSRVYEQSFVSSLIEKYKLKKAKFPDEVDYDAFFESKTLYELDEKITAPYFNFPDASSFYEEISSAKHLTEIDHPTFMLNSLDDPLSPPDCFPSDKELSSPFLNFFTTEKGGHVAFVSRDTSYWLEKQILRWFLFNIN</sequence>
<dbReference type="EMBL" id="MIZA01000001">
    <property type="protein sequence ID" value="OIR21208.1"/>
    <property type="molecule type" value="Genomic_DNA"/>
</dbReference>
<dbReference type="Pfam" id="PF00561">
    <property type="entry name" value="Abhydrolase_1"/>
    <property type="match status" value="1"/>
</dbReference>
<proteinExistence type="inferred from homology"/>
<dbReference type="GO" id="GO:0047372">
    <property type="term" value="F:monoacylglycerol lipase activity"/>
    <property type="evidence" value="ECO:0007669"/>
    <property type="project" value="TreeGrafter"/>
</dbReference>
<organism evidence="3 4">
    <name type="scientific">Marine Group III euryarchaeote CG-Epi1</name>
    <dbReference type="NCBI Taxonomy" id="1888995"/>
    <lineage>
        <taxon>Archaea</taxon>
        <taxon>Methanobacteriati</taxon>
        <taxon>Thermoplasmatota</taxon>
        <taxon>Thermoplasmata</taxon>
        <taxon>Candidatus Thermoprofundales</taxon>
    </lineage>
</organism>
<dbReference type="STRING" id="1888995.BD935_00285"/>
<name>A0A1J5TY79_9ARCH</name>
<dbReference type="InterPro" id="IPR012020">
    <property type="entry name" value="ABHD4"/>
</dbReference>
<protein>
    <recommendedName>
        <fullName evidence="2">AB hydrolase-1 domain-containing protein</fullName>
    </recommendedName>
</protein>
<dbReference type="PANTHER" id="PTHR10794">
    <property type="entry name" value="ABHYDROLASE DOMAIN-CONTAINING PROTEIN"/>
    <property type="match status" value="1"/>
</dbReference>
<gene>
    <name evidence="3" type="ORF">BD935_00285</name>
</gene>
<evidence type="ECO:0000259" key="2">
    <source>
        <dbReference type="Pfam" id="PF00561"/>
    </source>
</evidence>
<dbReference type="SUPFAM" id="SSF53474">
    <property type="entry name" value="alpha/beta-Hydrolases"/>
    <property type="match status" value="1"/>
</dbReference>
<evidence type="ECO:0000313" key="4">
    <source>
        <dbReference type="Proteomes" id="UP000183080"/>
    </source>
</evidence>
<feature type="domain" description="AB hydrolase-1" evidence="2">
    <location>
        <begin position="62"/>
        <end position="302"/>
    </location>
</feature>
<dbReference type="PANTHER" id="PTHR10794:SF94">
    <property type="entry name" value="ESTERASE YHET-RELATED"/>
    <property type="match status" value="1"/>
</dbReference>
<dbReference type="Proteomes" id="UP000183080">
    <property type="component" value="Unassembled WGS sequence"/>
</dbReference>
<dbReference type="InterPro" id="IPR000073">
    <property type="entry name" value="AB_hydrolase_1"/>
</dbReference>
<comment type="similarity">
    <text evidence="1">Belongs to the AB hydrolase superfamily. AB hydrolase 4 family.</text>
</comment>